<sequence>MSFQHGLIQGQYYTTYEIQHTFKHNRFRGMRYSKTTKTLVLIVNHVKSIYEDKWDGDILYYTGMGKYGDQSLEFMQNKTLAKKY</sequence>
<protein>
    <submittedName>
        <fullName evidence="1">Uncharacterized protein</fullName>
    </submittedName>
</protein>
<proteinExistence type="predicted"/>
<reference evidence="1" key="1">
    <citation type="submission" date="2020-02" db="EMBL/GenBank/DDBJ databases">
        <authorList>
            <person name="Fillo S."/>
            <person name="Giordani F."/>
            <person name="Tonon E."/>
            <person name="Drigo I."/>
            <person name="Anselmo A."/>
            <person name="Fortunato A."/>
            <person name="Bano L."/>
            <person name="Lista F."/>
        </authorList>
    </citation>
    <scope>NUCLEOTIDE SEQUENCE</scope>
    <source>
        <strain evidence="1">IZSVe-TV_9877_3_12</strain>
    </source>
</reference>
<comment type="caution">
    <text evidence="1">The sequence shown here is derived from an EMBL/GenBank/DDBJ whole genome shotgun (WGS) entry which is preliminary data.</text>
</comment>
<dbReference type="Proteomes" id="UP000813637">
    <property type="component" value="Unassembled WGS sequence"/>
</dbReference>
<evidence type="ECO:0000313" key="1">
    <source>
        <dbReference type="EMBL" id="MCD3196004.1"/>
    </source>
</evidence>
<dbReference type="EMBL" id="JAAMYB010000021">
    <property type="protein sequence ID" value="MCD3196004.1"/>
    <property type="molecule type" value="Genomic_DNA"/>
</dbReference>
<dbReference type="AlphaFoldDB" id="A0A9Q3VBL6"/>
<evidence type="ECO:0000313" key="2">
    <source>
        <dbReference type="Proteomes" id="UP000813637"/>
    </source>
</evidence>
<reference evidence="1" key="2">
    <citation type="journal article" date="2021" name="Microorganisms">
        <title>Extensive Genome Exploration of Clostridium botulinum Group III Field Strains.</title>
        <authorList>
            <person name="Fillo S."/>
            <person name="Giordani F."/>
            <person name="Tonon E."/>
            <person name="Drigo I."/>
            <person name="Anselmo A."/>
            <person name="Fortunato A."/>
            <person name="Lista F."/>
            <person name="Bano L."/>
        </authorList>
    </citation>
    <scope>NUCLEOTIDE SEQUENCE</scope>
    <source>
        <strain evidence="1">IZSVe-TV_9877_3_12</strain>
    </source>
</reference>
<organism evidence="1 2">
    <name type="scientific">Clostridium botulinum C</name>
    <dbReference type="NCBI Taxonomy" id="36828"/>
    <lineage>
        <taxon>Bacteria</taxon>
        <taxon>Bacillati</taxon>
        <taxon>Bacillota</taxon>
        <taxon>Clostridia</taxon>
        <taxon>Eubacteriales</taxon>
        <taxon>Clostridiaceae</taxon>
        <taxon>Clostridium</taxon>
    </lineage>
</organism>
<accession>A0A9Q3VBL6</accession>
<dbReference type="RefSeq" id="WP_004445189.1">
    <property type="nucleotide sequence ID" value="NZ_JAAMYB010000021.1"/>
</dbReference>
<gene>
    <name evidence="1" type="ORF">G8S53_12090</name>
</gene>
<name>A0A9Q3VBL6_CLOBO</name>